<dbReference type="Pfam" id="PF09341">
    <property type="entry name" value="Pcc1"/>
    <property type="match status" value="1"/>
</dbReference>
<comment type="caution">
    <text evidence="7">The sequence shown here is derived from an EMBL/GenBank/DDBJ whole genome shotgun (WGS) entry which is preliminary data.</text>
</comment>
<evidence type="ECO:0000256" key="5">
    <source>
        <dbReference type="ARBA" id="ARBA00022694"/>
    </source>
</evidence>
<evidence type="ECO:0000256" key="1">
    <source>
        <dbReference type="ARBA" id="ARBA00004123"/>
    </source>
</evidence>
<comment type="similarity">
    <text evidence="3">Belongs to the CTAG/PCC1 family.</text>
</comment>
<dbReference type="GO" id="GO:0008033">
    <property type="term" value="P:tRNA processing"/>
    <property type="evidence" value="ECO:0007669"/>
    <property type="project" value="UniProtKB-KW"/>
</dbReference>
<name>A0A9W8DQ83_9FUNG</name>
<dbReference type="FunFam" id="3.30.310.50:FF:000005">
    <property type="entry name" value="L antigen family member 3"/>
    <property type="match status" value="1"/>
</dbReference>
<sequence>MSDTTTTTSNLPHKLQLAVPFPDAKAATTAAEVLCVDREVSAHQIQTTFATEAHILQVTFAAANLRILRIATNSFFDMLTMVTRTMEAFSLDTTD</sequence>
<evidence type="ECO:0000256" key="4">
    <source>
        <dbReference type="ARBA" id="ARBA00022490"/>
    </source>
</evidence>
<accession>A0A9W8DQ83</accession>
<keyword evidence="6" id="KW-0539">Nucleus</keyword>
<dbReference type="GO" id="GO:0005737">
    <property type="term" value="C:cytoplasm"/>
    <property type="evidence" value="ECO:0007669"/>
    <property type="project" value="UniProtKB-SubCell"/>
</dbReference>
<evidence type="ECO:0000313" key="8">
    <source>
        <dbReference type="Proteomes" id="UP001150569"/>
    </source>
</evidence>
<dbReference type="GO" id="GO:0000408">
    <property type="term" value="C:EKC/KEOPS complex"/>
    <property type="evidence" value="ECO:0007669"/>
    <property type="project" value="TreeGrafter"/>
</dbReference>
<dbReference type="Proteomes" id="UP001150569">
    <property type="component" value="Unassembled WGS sequence"/>
</dbReference>
<evidence type="ECO:0000256" key="2">
    <source>
        <dbReference type="ARBA" id="ARBA00004496"/>
    </source>
</evidence>
<gene>
    <name evidence="7" type="ORF">IWQ60_007541</name>
</gene>
<dbReference type="InterPro" id="IPR015419">
    <property type="entry name" value="CTAG/Pcc1"/>
</dbReference>
<evidence type="ECO:0008006" key="9">
    <source>
        <dbReference type="Google" id="ProtNLM"/>
    </source>
</evidence>
<organism evidence="7 8">
    <name type="scientific">Tieghemiomyces parasiticus</name>
    <dbReference type="NCBI Taxonomy" id="78921"/>
    <lineage>
        <taxon>Eukaryota</taxon>
        <taxon>Fungi</taxon>
        <taxon>Fungi incertae sedis</taxon>
        <taxon>Zoopagomycota</taxon>
        <taxon>Kickxellomycotina</taxon>
        <taxon>Dimargaritomycetes</taxon>
        <taxon>Dimargaritales</taxon>
        <taxon>Dimargaritaceae</taxon>
        <taxon>Tieghemiomyces</taxon>
    </lineage>
</organism>
<dbReference type="EMBL" id="JANBPT010000510">
    <property type="protein sequence ID" value="KAJ1918270.1"/>
    <property type="molecule type" value="Genomic_DNA"/>
</dbReference>
<keyword evidence="4" id="KW-0963">Cytoplasm</keyword>
<dbReference type="PANTHER" id="PTHR31283">
    <property type="entry name" value="EKC/KEOPS COMPLEX SUBUNIT PCC1 FAMILY MEMBER"/>
    <property type="match status" value="1"/>
</dbReference>
<keyword evidence="5" id="KW-0819">tRNA processing</keyword>
<evidence type="ECO:0000256" key="3">
    <source>
        <dbReference type="ARBA" id="ARBA00007073"/>
    </source>
</evidence>
<evidence type="ECO:0000256" key="6">
    <source>
        <dbReference type="ARBA" id="ARBA00023242"/>
    </source>
</evidence>
<keyword evidence="8" id="KW-1185">Reference proteome</keyword>
<protein>
    <recommendedName>
        <fullName evidence="9">Transcription factor Pcc1</fullName>
    </recommendedName>
</protein>
<comment type="subcellular location">
    <subcellularLocation>
        <location evidence="2">Cytoplasm</location>
    </subcellularLocation>
    <subcellularLocation>
        <location evidence="1">Nucleus</location>
    </subcellularLocation>
</comment>
<dbReference type="AlphaFoldDB" id="A0A9W8DQ83"/>
<dbReference type="Gene3D" id="3.30.310.50">
    <property type="entry name" value="Alpha-D-phosphohexomutase, C-terminal domain"/>
    <property type="match status" value="1"/>
</dbReference>
<dbReference type="GO" id="GO:0070525">
    <property type="term" value="P:tRNA threonylcarbamoyladenosine metabolic process"/>
    <property type="evidence" value="ECO:0007669"/>
    <property type="project" value="TreeGrafter"/>
</dbReference>
<evidence type="ECO:0000313" key="7">
    <source>
        <dbReference type="EMBL" id="KAJ1918270.1"/>
    </source>
</evidence>
<dbReference type="OrthoDB" id="10025739at2759"/>
<proteinExistence type="inferred from homology"/>
<dbReference type="GO" id="GO:0005634">
    <property type="term" value="C:nucleus"/>
    <property type="evidence" value="ECO:0007669"/>
    <property type="project" value="UniProtKB-SubCell"/>
</dbReference>
<dbReference type="PANTHER" id="PTHR31283:SF5">
    <property type="entry name" value="EKC_KEOPS COMPLEX SUBUNIT LAGE3"/>
    <property type="match status" value="1"/>
</dbReference>
<reference evidence="7" key="1">
    <citation type="submission" date="2022-07" db="EMBL/GenBank/DDBJ databases">
        <title>Phylogenomic reconstructions and comparative analyses of Kickxellomycotina fungi.</title>
        <authorList>
            <person name="Reynolds N.K."/>
            <person name="Stajich J.E."/>
            <person name="Barry K."/>
            <person name="Grigoriev I.V."/>
            <person name="Crous P."/>
            <person name="Smith M.E."/>
        </authorList>
    </citation>
    <scope>NUCLEOTIDE SEQUENCE</scope>
    <source>
        <strain evidence="7">RSA 861</strain>
    </source>
</reference>